<evidence type="ECO:0000313" key="3">
    <source>
        <dbReference type="Proteomes" id="UP000886998"/>
    </source>
</evidence>
<keyword evidence="3" id="KW-1185">Reference proteome</keyword>
<proteinExistence type="predicted"/>
<organism evidence="2 3">
    <name type="scientific">Trichonephila inaurata madagascariensis</name>
    <dbReference type="NCBI Taxonomy" id="2747483"/>
    <lineage>
        <taxon>Eukaryota</taxon>
        <taxon>Metazoa</taxon>
        <taxon>Ecdysozoa</taxon>
        <taxon>Arthropoda</taxon>
        <taxon>Chelicerata</taxon>
        <taxon>Arachnida</taxon>
        <taxon>Araneae</taxon>
        <taxon>Araneomorphae</taxon>
        <taxon>Entelegynae</taxon>
        <taxon>Araneoidea</taxon>
        <taxon>Nephilidae</taxon>
        <taxon>Trichonephila</taxon>
        <taxon>Trichonephila inaurata</taxon>
    </lineage>
</organism>
<sequence>MKSSRLTESFELSGKFTTRLTTVLLNGRLQGFVIQGLRSSCSGCITEGQISRPEFLKSMPCRKFIDSTIPKRLTYSVT</sequence>
<name>A0A8X6YR67_9ARAC</name>
<reference evidence="2" key="1">
    <citation type="submission" date="2020-08" db="EMBL/GenBank/DDBJ databases">
        <title>Multicomponent nature underlies the extraordinary mechanical properties of spider dragline silk.</title>
        <authorList>
            <person name="Kono N."/>
            <person name="Nakamura H."/>
            <person name="Mori M."/>
            <person name="Yoshida Y."/>
            <person name="Ohtoshi R."/>
            <person name="Malay A.D."/>
            <person name="Moran D.A.P."/>
            <person name="Tomita M."/>
            <person name="Numata K."/>
            <person name="Arakawa K."/>
        </authorList>
    </citation>
    <scope>NUCLEOTIDE SEQUENCE</scope>
</reference>
<accession>A0A8X6YR67</accession>
<dbReference type="Proteomes" id="UP000886998">
    <property type="component" value="Unassembled WGS sequence"/>
</dbReference>
<protein>
    <submittedName>
        <fullName evidence="2">Uncharacterized protein</fullName>
    </submittedName>
</protein>
<evidence type="ECO:0000313" key="2">
    <source>
        <dbReference type="EMBL" id="GFY75540.1"/>
    </source>
</evidence>
<dbReference type="EMBL" id="BMAV01021475">
    <property type="protein sequence ID" value="GFY75540.1"/>
    <property type="molecule type" value="Genomic_DNA"/>
</dbReference>
<evidence type="ECO:0000313" key="1">
    <source>
        <dbReference type="EMBL" id="GFS44936.1"/>
    </source>
</evidence>
<comment type="caution">
    <text evidence="2">The sequence shown here is derived from an EMBL/GenBank/DDBJ whole genome shotgun (WGS) entry which is preliminary data.</text>
</comment>
<gene>
    <name evidence="2" type="ORF">TNIN_168601</name>
    <name evidence="1" type="ORF">TNIN_322001</name>
</gene>
<dbReference type="EMBL" id="BMAV01025814">
    <property type="protein sequence ID" value="GFS44936.1"/>
    <property type="molecule type" value="Genomic_DNA"/>
</dbReference>
<dbReference type="OrthoDB" id="6452570at2759"/>
<dbReference type="AlphaFoldDB" id="A0A8X6YR67"/>